<dbReference type="InterPro" id="IPR036259">
    <property type="entry name" value="MFS_trans_sf"/>
</dbReference>
<dbReference type="PROSITE" id="PS50850">
    <property type="entry name" value="MFS"/>
    <property type="match status" value="1"/>
</dbReference>
<organism evidence="7 8">
    <name type="scientific">Dispira parvispora</name>
    <dbReference type="NCBI Taxonomy" id="1520584"/>
    <lineage>
        <taxon>Eukaryota</taxon>
        <taxon>Fungi</taxon>
        <taxon>Fungi incertae sedis</taxon>
        <taxon>Zoopagomycota</taxon>
        <taxon>Kickxellomycotina</taxon>
        <taxon>Dimargaritomycetes</taxon>
        <taxon>Dimargaritales</taxon>
        <taxon>Dimargaritaceae</taxon>
        <taxon>Dispira</taxon>
    </lineage>
</organism>
<dbReference type="InterPro" id="IPR011701">
    <property type="entry name" value="MFS"/>
</dbReference>
<dbReference type="Gene3D" id="1.20.1250.20">
    <property type="entry name" value="MFS general substrate transporter like domains"/>
    <property type="match status" value="2"/>
</dbReference>
<feature type="transmembrane region" description="Helical" evidence="5">
    <location>
        <begin position="296"/>
        <end position="316"/>
    </location>
</feature>
<keyword evidence="8" id="KW-1185">Reference proteome</keyword>
<evidence type="ECO:0000259" key="6">
    <source>
        <dbReference type="PROSITE" id="PS50850"/>
    </source>
</evidence>
<comment type="caution">
    <text evidence="7">The sequence shown here is derived from an EMBL/GenBank/DDBJ whole genome shotgun (WGS) entry which is preliminary data.</text>
</comment>
<feature type="transmembrane region" description="Helical" evidence="5">
    <location>
        <begin position="323"/>
        <end position="342"/>
    </location>
</feature>
<feature type="transmembrane region" description="Helical" evidence="5">
    <location>
        <begin position="39"/>
        <end position="58"/>
    </location>
</feature>
<reference evidence="7" key="1">
    <citation type="submission" date="2022-07" db="EMBL/GenBank/DDBJ databases">
        <title>Phylogenomic reconstructions and comparative analyses of Kickxellomycotina fungi.</title>
        <authorList>
            <person name="Reynolds N.K."/>
            <person name="Stajich J.E."/>
            <person name="Barry K."/>
            <person name="Grigoriev I.V."/>
            <person name="Crous P."/>
            <person name="Smith M.E."/>
        </authorList>
    </citation>
    <scope>NUCLEOTIDE SEQUENCE</scope>
    <source>
        <strain evidence="7">RSA 1196</strain>
    </source>
</reference>
<dbReference type="CDD" id="cd17316">
    <property type="entry name" value="MFS_SV2_like"/>
    <property type="match status" value="1"/>
</dbReference>
<protein>
    <submittedName>
        <fullName evidence="7">Carboxylic acid transporter</fullName>
    </submittedName>
</protein>
<dbReference type="PANTHER" id="PTHR23508:SF10">
    <property type="entry name" value="CARBOXYLIC ACID TRANSPORTER PROTEIN HOMOLOG"/>
    <property type="match status" value="1"/>
</dbReference>
<proteinExistence type="predicted"/>
<dbReference type="Pfam" id="PF07690">
    <property type="entry name" value="MFS_1"/>
    <property type="match status" value="1"/>
</dbReference>
<evidence type="ECO:0000256" key="3">
    <source>
        <dbReference type="ARBA" id="ARBA00022989"/>
    </source>
</evidence>
<evidence type="ECO:0000313" key="7">
    <source>
        <dbReference type="EMBL" id="KAJ1960773.1"/>
    </source>
</evidence>
<gene>
    <name evidence="7" type="primary">JEN1</name>
    <name evidence="7" type="ORF">IWQ62_004101</name>
</gene>
<feature type="transmembrane region" description="Helical" evidence="5">
    <location>
        <begin position="168"/>
        <end position="189"/>
    </location>
</feature>
<evidence type="ECO:0000256" key="5">
    <source>
        <dbReference type="SAM" id="Phobius"/>
    </source>
</evidence>
<feature type="domain" description="Major facilitator superfamily (MFS) profile" evidence="6">
    <location>
        <begin position="41"/>
        <end position="444"/>
    </location>
</feature>
<feature type="transmembrane region" description="Helical" evidence="5">
    <location>
        <begin position="78"/>
        <end position="99"/>
    </location>
</feature>
<sequence>MRSSVAIEEMDPASLKTDHTEMETTNVWTLLKLMNGTQYLVFAAMFFGWCLEGMDFYLASITLSEVADTFEIPISRMAVATTLTLAMRPVGALLFGTLGDRFGRRWPLVANVAVCGLVSIGSAFAPNFTIFAILRSIFGIAMGGEWALSASMTMESLPKPCHGLFSGILHQAGPLGHIFAALLHLGVFPSLGWRPIYWIAAIPTVVIILMRVIIPESPEWLRQRSERMARQALEDNPSDTSSYFSSLWIDVIRYRKTALHMVALLASLAFVARSLTDLYPTVMRVQLQIPVNVTTAALISRDVGTMLGAVISGYLSQYIGRRTAMLGSIALALAFVPLFAIPQVGWQVILGAIIITTFIGGFQGVLAVFLHELGPSANRVLFMGLTTQCANLITGATAQIESILAEKWPRTARGTVNFTAIMGIVMAIFLCFTLAMLYFVKETAPKRTKAINEKMSK</sequence>
<feature type="transmembrane region" description="Helical" evidence="5">
    <location>
        <begin position="106"/>
        <end position="124"/>
    </location>
</feature>
<dbReference type="GO" id="GO:0005886">
    <property type="term" value="C:plasma membrane"/>
    <property type="evidence" value="ECO:0007669"/>
    <property type="project" value="TreeGrafter"/>
</dbReference>
<accession>A0A9W8ASY3</accession>
<evidence type="ECO:0000256" key="1">
    <source>
        <dbReference type="ARBA" id="ARBA00004141"/>
    </source>
</evidence>
<dbReference type="PANTHER" id="PTHR23508">
    <property type="entry name" value="CARBOXYLIC ACID TRANSPORTER PROTEIN HOMOLOG"/>
    <property type="match status" value="1"/>
</dbReference>
<dbReference type="GO" id="GO:0046943">
    <property type="term" value="F:carboxylic acid transmembrane transporter activity"/>
    <property type="evidence" value="ECO:0007669"/>
    <property type="project" value="TreeGrafter"/>
</dbReference>
<evidence type="ECO:0000256" key="2">
    <source>
        <dbReference type="ARBA" id="ARBA00022692"/>
    </source>
</evidence>
<feature type="transmembrane region" description="Helical" evidence="5">
    <location>
        <begin position="195"/>
        <end position="214"/>
    </location>
</feature>
<dbReference type="EMBL" id="JANBPY010001270">
    <property type="protein sequence ID" value="KAJ1960773.1"/>
    <property type="molecule type" value="Genomic_DNA"/>
</dbReference>
<dbReference type="SUPFAM" id="SSF103473">
    <property type="entry name" value="MFS general substrate transporter"/>
    <property type="match status" value="1"/>
</dbReference>
<feature type="transmembrane region" description="Helical" evidence="5">
    <location>
        <begin position="348"/>
        <end position="369"/>
    </location>
</feature>
<evidence type="ECO:0000256" key="4">
    <source>
        <dbReference type="ARBA" id="ARBA00023136"/>
    </source>
</evidence>
<keyword evidence="3 5" id="KW-1133">Transmembrane helix</keyword>
<dbReference type="InterPro" id="IPR020846">
    <property type="entry name" value="MFS_dom"/>
</dbReference>
<evidence type="ECO:0000313" key="8">
    <source>
        <dbReference type="Proteomes" id="UP001150925"/>
    </source>
</evidence>
<feature type="transmembrane region" description="Helical" evidence="5">
    <location>
        <begin position="258"/>
        <end position="276"/>
    </location>
</feature>
<comment type="subcellular location">
    <subcellularLocation>
        <location evidence="1">Membrane</location>
        <topology evidence="1">Multi-pass membrane protein</topology>
    </subcellularLocation>
</comment>
<dbReference type="Proteomes" id="UP001150925">
    <property type="component" value="Unassembled WGS sequence"/>
</dbReference>
<feature type="transmembrane region" description="Helical" evidence="5">
    <location>
        <begin position="420"/>
        <end position="440"/>
    </location>
</feature>
<name>A0A9W8ASY3_9FUNG</name>
<dbReference type="AlphaFoldDB" id="A0A9W8ASY3"/>
<keyword evidence="4 5" id="KW-0472">Membrane</keyword>
<dbReference type="OrthoDB" id="5296287at2759"/>
<keyword evidence="2 5" id="KW-0812">Transmembrane</keyword>